<reference evidence="2 3" key="1">
    <citation type="submission" date="2024-06" db="EMBL/GenBank/DDBJ databases">
        <title>Novosphingobium rhizovicinus M1R2S20.</title>
        <authorList>
            <person name="Sun J.-Q."/>
        </authorList>
    </citation>
    <scope>NUCLEOTIDE SEQUENCE [LARGE SCALE GENOMIC DNA]</scope>
    <source>
        <strain evidence="2 3">M1R2S20</strain>
    </source>
</reference>
<gene>
    <name evidence="2" type="ORF">ABUH87_11385</name>
</gene>
<sequence>MANPDVDRPQNREQFGRRNVGDRTIADEGVGEVQKPTLLLHGFGRSTFRLYLLQPLLGGGL</sequence>
<protein>
    <recommendedName>
        <fullName evidence="4">Alpha/beta hydrolase</fullName>
    </recommendedName>
</protein>
<feature type="region of interest" description="Disordered" evidence="1">
    <location>
        <begin position="1"/>
        <end position="28"/>
    </location>
</feature>
<organism evidence="2 3">
    <name type="scientific">Novosphingobium rhizovicinum</name>
    <dbReference type="NCBI Taxonomy" id="3228928"/>
    <lineage>
        <taxon>Bacteria</taxon>
        <taxon>Pseudomonadati</taxon>
        <taxon>Pseudomonadota</taxon>
        <taxon>Alphaproteobacteria</taxon>
        <taxon>Sphingomonadales</taxon>
        <taxon>Sphingomonadaceae</taxon>
        <taxon>Novosphingobium</taxon>
    </lineage>
</organism>
<name>A0ABV3RCC2_9SPHN</name>
<feature type="compositionally biased region" description="Basic and acidic residues" evidence="1">
    <location>
        <begin position="1"/>
        <end position="26"/>
    </location>
</feature>
<keyword evidence="3" id="KW-1185">Reference proteome</keyword>
<proteinExistence type="predicted"/>
<evidence type="ECO:0008006" key="4">
    <source>
        <dbReference type="Google" id="ProtNLM"/>
    </source>
</evidence>
<evidence type="ECO:0000256" key="1">
    <source>
        <dbReference type="SAM" id="MobiDB-lite"/>
    </source>
</evidence>
<accession>A0ABV3RCC2</accession>
<evidence type="ECO:0000313" key="2">
    <source>
        <dbReference type="EMBL" id="MEW9855746.1"/>
    </source>
</evidence>
<evidence type="ECO:0000313" key="3">
    <source>
        <dbReference type="Proteomes" id="UP001556118"/>
    </source>
</evidence>
<dbReference type="EMBL" id="JBFNXR010000045">
    <property type="protein sequence ID" value="MEW9855746.1"/>
    <property type="molecule type" value="Genomic_DNA"/>
</dbReference>
<dbReference type="Proteomes" id="UP001556118">
    <property type="component" value="Unassembled WGS sequence"/>
</dbReference>
<comment type="caution">
    <text evidence="2">The sequence shown here is derived from an EMBL/GenBank/DDBJ whole genome shotgun (WGS) entry which is preliminary data.</text>
</comment>